<accession>A0A1M6LLB6</accession>
<evidence type="ECO:0000313" key="3">
    <source>
        <dbReference type="EMBL" id="SHJ71965.1"/>
    </source>
</evidence>
<keyword evidence="1" id="KW-0378">Hydrolase</keyword>
<dbReference type="InterPro" id="IPR050535">
    <property type="entry name" value="DNA_Repair-Maintenance_Comp"/>
</dbReference>
<name>A0A1M6LLB6_9RHOB</name>
<dbReference type="PANTHER" id="PTHR30337:SF7">
    <property type="entry name" value="PHOSPHOESTERASE"/>
    <property type="match status" value="1"/>
</dbReference>
<dbReference type="GO" id="GO:0004527">
    <property type="term" value="F:exonuclease activity"/>
    <property type="evidence" value="ECO:0007669"/>
    <property type="project" value="UniProtKB-KW"/>
</dbReference>
<gene>
    <name evidence="3" type="ORF">SAMN04488012_11611</name>
</gene>
<dbReference type="EMBL" id="FQZA01000016">
    <property type="protein sequence ID" value="SHJ71965.1"/>
    <property type="molecule type" value="Genomic_DNA"/>
</dbReference>
<feature type="domain" description="Calcineurin-like phosphoesterase" evidence="2">
    <location>
        <begin position="1"/>
        <end position="193"/>
    </location>
</feature>
<dbReference type="InterPro" id="IPR041796">
    <property type="entry name" value="Mre11_N"/>
</dbReference>
<dbReference type="STRING" id="313368.SAMN04488012_11611"/>
<sequence>MRFLHAADLHLDSPLRSVALRDPDLAGRLHDASRQVLARIVDLAIERRVDALLLAGDVFDNGVPDVATRTVLARALGRLGAAGIPTVLIRGNHDGLLDPARYGALGDSVFLLDADRPSVEIGAATIHGTSHSGGPETRSLLPRYPAPVPGRINLGLMHCSPDGTRGHDPYAPCAVSDLLEHGYDYWALGHIHARQEWRGDRALVVMPGIPQGRHIRESRGGSVTLVRIDGEGPQAEELPVGLVGFREVSIDLPGDDTQTARLHRIADGLRGAAEGPTVLRVTLAGPGAQPFAAGAGDARHALSELAAEIGELYLDRVRVAPDLSVPDDAAAGDLVALMRLEAGTAGFREEAARMLSDLRDALPPEARDAIDDDTLEGLMADGLAAVAARLSMARSE</sequence>
<dbReference type="PANTHER" id="PTHR30337">
    <property type="entry name" value="COMPONENT OF ATP-DEPENDENT DSDNA EXONUCLEASE"/>
    <property type="match status" value="1"/>
</dbReference>
<reference evidence="3 4" key="1">
    <citation type="submission" date="2016-11" db="EMBL/GenBank/DDBJ databases">
        <authorList>
            <person name="Jaros S."/>
            <person name="Januszkiewicz K."/>
            <person name="Wedrychowicz H."/>
        </authorList>
    </citation>
    <scope>NUCLEOTIDE SEQUENCE [LARGE SCALE GENOMIC DNA]</scope>
    <source>
        <strain evidence="3 4">DSM 26892</strain>
    </source>
</reference>
<evidence type="ECO:0000313" key="4">
    <source>
        <dbReference type="Proteomes" id="UP000184040"/>
    </source>
</evidence>
<dbReference type="InterPro" id="IPR029052">
    <property type="entry name" value="Metallo-depent_PP-like"/>
</dbReference>
<proteinExistence type="predicted"/>
<dbReference type="CDD" id="cd00840">
    <property type="entry name" value="MPP_Mre11_N"/>
    <property type="match status" value="1"/>
</dbReference>
<dbReference type="Proteomes" id="UP000184040">
    <property type="component" value="Unassembled WGS sequence"/>
</dbReference>
<keyword evidence="4" id="KW-1185">Reference proteome</keyword>
<keyword evidence="3" id="KW-0540">Nuclease</keyword>
<evidence type="ECO:0000259" key="2">
    <source>
        <dbReference type="Pfam" id="PF00149"/>
    </source>
</evidence>
<dbReference type="SUPFAM" id="SSF56300">
    <property type="entry name" value="Metallo-dependent phosphatases"/>
    <property type="match status" value="1"/>
</dbReference>
<dbReference type="AlphaFoldDB" id="A0A1M6LLB6"/>
<dbReference type="Gene3D" id="3.60.21.10">
    <property type="match status" value="1"/>
</dbReference>
<dbReference type="InterPro" id="IPR004843">
    <property type="entry name" value="Calcineurin-like_PHP"/>
</dbReference>
<dbReference type="Pfam" id="PF00149">
    <property type="entry name" value="Metallophos"/>
    <property type="match status" value="1"/>
</dbReference>
<keyword evidence="3" id="KW-0269">Exonuclease</keyword>
<evidence type="ECO:0000256" key="1">
    <source>
        <dbReference type="ARBA" id="ARBA00022801"/>
    </source>
</evidence>
<dbReference type="RefSeq" id="WP_073130001.1">
    <property type="nucleotide sequence ID" value="NZ_FQZA01000016.1"/>
</dbReference>
<protein>
    <submittedName>
        <fullName evidence="3">Exonuclease SbcD</fullName>
    </submittedName>
</protein>
<organism evidence="3 4">
    <name type="scientific">Palleronia salina</name>
    <dbReference type="NCBI Taxonomy" id="313368"/>
    <lineage>
        <taxon>Bacteria</taxon>
        <taxon>Pseudomonadati</taxon>
        <taxon>Pseudomonadota</taxon>
        <taxon>Alphaproteobacteria</taxon>
        <taxon>Rhodobacterales</taxon>
        <taxon>Roseobacteraceae</taxon>
        <taxon>Palleronia</taxon>
    </lineage>
</organism>